<proteinExistence type="predicted"/>
<reference evidence="2" key="1">
    <citation type="submission" date="2016-07" db="EMBL/GenBank/DDBJ databases">
        <authorList>
            <person name="Florea S."/>
            <person name="Webb J.S."/>
            <person name="Jaromczyk J."/>
            <person name="Schardl C.L."/>
        </authorList>
    </citation>
    <scope>NUCLEOTIDE SEQUENCE [LARGE SCALE GENOMIC DNA]</scope>
    <source>
        <strain evidence="2">KCTC 42131</strain>
    </source>
</reference>
<comment type="caution">
    <text evidence="1">The sequence shown here is derived from an EMBL/GenBank/DDBJ whole genome shotgun (WGS) entry which is preliminary data.</text>
</comment>
<dbReference type="RefSeq" id="WP_070118576.1">
    <property type="nucleotide sequence ID" value="NZ_MASR01000002.1"/>
</dbReference>
<dbReference type="AlphaFoldDB" id="A0A1E8CG00"/>
<dbReference type="InterPro" id="IPR038666">
    <property type="entry name" value="SSP1_head-tail_sf"/>
</dbReference>
<keyword evidence="2" id="KW-1185">Reference proteome</keyword>
<dbReference type="Proteomes" id="UP000175669">
    <property type="component" value="Unassembled WGS sequence"/>
</dbReference>
<dbReference type="OrthoDB" id="8640229at2"/>
<dbReference type="InterPro" id="IPR008767">
    <property type="entry name" value="Phage_SPP1_head-tail_adaptor"/>
</dbReference>
<protein>
    <recommendedName>
        <fullName evidence="3">Head-tail adaptor protein</fullName>
    </recommendedName>
</protein>
<dbReference type="Pfam" id="PF05521">
    <property type="entry name" value="Phage_HCP"/>
    <property type="match status" value="1"/>
</dbReference>
<organism evidence="1 2">
    <name type="scientific">Pseudohongiella acticola</name>
    <dbReference type="NCBI Taxonomy" id="1524254"/>
    <lineage>
        <taxon>Bacteria</taxon>
        <taxon>Pseudomonadati</taxon>
        <taxon>Pseudomonadota</taxon>
        <taxon>Gammaproteobacteria</taxon>
        <taxon>Pseudomonadales</taxon>
        <taxon>Pseudohongiellaceae</taxon>
        <taxon>Pseudohongiella</taxon>
    </lineage>
</organism>
<dbReference type="STRING" id="1524254.PHACT_12565"/>
<sequence>MRAGRLRHRLQLQQKAKTRDLDSGEFIDSWQTQVTVWAEIEPANASEFIESSATQAQITAKITIRFRPGLDSANWRGEHKGTIYKFEGPPMPDPRSGRKYLLIMASTGVSDGS</sequence>
<accession>A0A1E8CG00</accession>
<gene>
    <name evidence="1" type="ORF">PHACT_12565</name>
</gene>
<evidence type="ECO:0000313" key="1">
    <source>
        <dbReference type="EMBL" id="OFE11384.1"/>
    </source>
</evidence>
<dbReference type="EMBL" id="MASR01000002">
    <property type="protein sequence ID" value="OFE11384.1"/>
    <property type="molecule type" value="Genomic_DNA"/>
</dbReference>
<evidence type="ECO:0008006" key="3">
    <source>
        <dbReference type="Google" id="ProtNLM"/>
    </source>
</evidence>
<dbReference type="NCBIfam" id="TIGR01563">
    <property type="entry name" value="gp16_SPP1"/>
    <property type="match status" value="1"/>
</dbReference>
<evidence type="ECO:0000313" key="2">
    <source>
        <dbReference type="Proteomes" id="UP000175669"/>
    </source>
</evidence>
<dbReference type="Gene3D" id="2.40.10.270">
    <property type="entry name" value="Bacteriophage SPP1 head-tail adaptor protein"/>
    <property type="match status" value="1"/>
</dbReference>
<name>A0A1E8CG00_9GAMM</name>